<feature type="transmembrane region" description="Helical" evidence="7">
    <location>
        <begin position="111"/>
        <end position="132"/>
    </location>
</feature>
<dbReference type="InterPro" id="IPR005524">
    <property type="entry name" value="DUF318"/>
</dbReference>
<comment type="subcellular location">
    <subcellularLocation>
        <location evidence="1">Cell membrane</location>
        <topology evidence="1">Multi-pass membrane protein</topology>
    </subcellularLocation>
</comment>
<dbReference type="AlphaFoldDB" id="A0A7U6GJ36"/>
<feature type="transmembrane region" description="Helical" evidence="7">
    <location>
        <begin position="283"/>
        <end position="302"/>
    </location>
</feature>
<keyword evidence="3" id="KW-1003">Cell membrane</keyword>
<dbReference type="Proteomes" id="UP000031631">
    <property type="component" value="Chromosome"/>
</dbReference>
<dbReference type="PANTHER" id="PTHR34184">
    <property type="entry name" value="UPF0718 PROTEIN YCGR"/>
    <property type="match status" value="1"/>
</dbReference>
<dbReference type="NCBIfam" id="NF033936">
    <property type="entry name" value="CuZnOut_SO0444"/>
    <property type="match status" value="1"/>
</dbReference>
<feature type="transmembrane region" description="Helical" evidence="7">
    <location>
        <begin position="15"/>
        <end position="33"/>
    </location>
</feature>
<evidence type="ECO:0000256" key="1">
    <source>
        <dbReference type="ARBA" id="ARBA00004651"/>
    </source>
</evidence>
<feature type="transmembrane region" description="Helical" evidence="7">
    <location>
        <begin position="252"/>
        <end position="271"/>
    </location>
</feature>
<accession>A0A7U6GJ36</accession>
<sequence>MSDFTHNLLDLYLDAAPWLLLGLIVAGLIKAWLPGDRLNRWLSGGRLWSIVKAAFIGAPLPLCSCGVLPAALSIHRGGASRGATLSFMIATPETGPDSIAISYALLGPFMAVVRPVAALVSAVFTGILTLFIKEPGLPVLPLGGMNPGSCCSDGNCSTAAERPPAGFLSKTWQGLKYAFSDILDDLVLWLAVGLLLAAVVATLVPPLAMSQWGSGLSAKLLMLLVGIPIYVCATASTPVAAGLLLAGISPGTVLVFLLAGPATNIATIGVIHKEMGRTTTMIYLLGIALSSVGLGVATDFMVTALDIDIMGELESGGDAVPLWIAAGSGVVLLVAAIRPLRRKLLGQ</sequence>
<gene>
    <name evidence="8" type="ORF">TBH_C1615</name>
</gene>
<dbReference type="InterPro" id="IPR052923">
    <property type="entry name" value="UPF0718"/>
</dbReference>
<feature type="transmembrane region" description="Helical" evidence="7">
    <location>
        <begin position="186"/>
        <end position="208"/>
    </location>
</feature>
<evidence type="ECO:0000256" key="4">
    <source>
        <dbReference type="ARBA" id="ARBA00022692"/>
    </source>
</evidence>
<feature type="transmembrane region" description="Helical" evidence="7">
    <location>
        <begin position="220"/>
        <end position="246"/>
    </location>
</feature>
<name>A0A7U6GJ36_9GAMM</name>
<evidence type="ECO:0000313" key="9">
    <source>
        <dbReference type="Proteomes" id="UP000031631"/>
    </source>
</evidence>
<reference evidence="8 9" key="1">
    <citation type="journal article" date="2014" name="PLoS ONE">
        <title>Physiological and genomic features of a novel sulfur-oxidizing gammaproteobacterium belonging to a previously uncultivated symbiotic lineage isolated from a hydrothermal vent.</title>
        <authorList>
            <person name="Nunoura T."/>
            <person name="Takaki Y."/>
            <person name="Kazama H."/>
            <person name="Kakuta J."/>
            <person name="Shimamura S."/>
            <person name="Makita H."/>
            <person name="Hirai M."/>
            <person name="Miyazaki M."/>
            <person name="Takai K."/>
        </authorList>
    </citation>
    <scope>NUCLEOTIDE SEQUENCE [LARGE SCALE GENOMIC DNA]</scope>
    <source>
        <strain evidence="8 9">Hiromi1</strain>
    </source>
</reference>
<protein>
    <submittedName>
        <fullName evidence="8">Permease</fullName>
    </submittedName>
</protein>
<evidence type="ECO:0000256" key="3">
    <source>
        <dbReference type="ARBA" id="ARBA00022475"/>
    </source>
</evidence>
<keyword evidence="5 7" id="KW-1133">Transmembrane helix</keyword>
<evidence type="ECO:0000313" key="8">
    <source>
        <dbReference type="EMBL" id="BAO44532.1"/>
    </source>
</evidence>
<keyword evidence="6 7" id="KW-0472">Membrane</keyword>
<keyword evidence="4 7" id="KW-0812">Transmembrane</keyword>
<organism evidence="8 9">
    <name type="scientific">Thiolapillus brandeum</name>
    <dbReference type="NCBI Taxonomy" id="1076588"/>
    <lineage>
        <taxon>Bacteria</taxon>
        <taxon>Pseudomonadati</taxon>
        <taxon>Pseudomonadota</taxon>
        <taxon>Gammaproteobacteria</taxon>
        <taxon>Chromatiales</taxon>
        <taxon>Sedimenticolaceae</taxon>
        <taxon>Thiolapillus</taxon>
    </lineage>
</organism>
<keyword evidence="9" id="KW-1185">Reference proteome</keyword>
<evidence type="ECO:0000256" key="2">
    <source>
        <dbReference type="ARBA" id="ARBA00006386"/>
    </source>
</evidence>
<dbReference type="Pfam" id="PF03773">
    <property type="entry name" value="ArsP_1"/>
    <property type="match status" value="1"/>
</dbReference>
<dbReference type="GO" id="GO:0005886">
    <property type="term" value="C:plasma membrane"/>
    <property type="evidence" value="ECO:0007669"/>
    <property type="project" value="UniProtKB-SubCell"/>
</dbReference>
<dbReference type="PANTHER" id="PTHR34184:SF4">
    <property type="entry name" value="UPF0718 PROTEIN YCGR"/>
    <property type="match status" value="1"/>
</dbReference>
<dbReference type="EMBL" id="AP012273">
    <property type="protein sequence ID" value="BAO44532.1"/>
    <property type="molecule type" value="Genomic_DNA"/>
</dbReference>
<dbReference type="KEGG" id="tbn:TBH_C1615"/>
<evidence type="ECO:0000256" key="6">
    <source>
        <dbReference type="ARBA" id="ARBA00023136"/>
    </source>
</evidence>
<proteinExistence type="inferred from homology"/>
<comment type="similarity">
    <text evidence="2">Belongs to the UPF0718 family.</text>
</comment>
<dbReference type="OrthoDB" id="9810876at2"/>
<evidence type="ECO:0000256" key="5">
    <source>
        <dbReference type="ARBA" id="ARBA00022989"/>
    </source>
</evidence>
<evidence type="ECO:0000256" key="7">
    <source>
        <dbReference type="SAM" id="Phobius"/>
    </source>
</evidence>
<feature type="transmembrane region" description="Helical" evidence="7">
    <location>
        <begin position="322"/>
        <end position="340"/>
    </location>
</feature>